<dbReference type="EMBL" id="JAQIZZ010000003">
    <property type="protein sequence ID" value="KAJ5545857.1"/>
    <property type="molecule type" value="Genomic_DNA"/>
</dbReference>
<comment type="subcellular location">
    <subcellularLocation>
        <location evidence="1">Nucleus</location>
    </subcellularLocation>
</comment>
<sequence>MASASITRPSPFDESEVPGILTQTILASPVIKWILPARLRNKNHNDVVFVGEKRVQIKEAIPTGSLEDVAEKTDFPGSIGAAKVLNVSTELPLESQIHSEAAYDGPSQILVLAVDMKELHFIYCCPSKPNEFVTFRRPFPVNVSLEMRFGKHIAVDPKSRAVAVCAPKDFFGIMRLKSPREAQSQMANGTLDPIEEEKFYRIEGTIMFMEFLYPKTADDKNIMLLLIVQLDGVTDAVIYVWKDNERLSAKEPEIHDFKLRKQHRLPTMIVPLTKESSFLVLTTTSMAVYSLDGGARHTKYPFLAPNSDISAASMWTRWARPARNWLYSQSHDGIYLCREDGWIYLLEFGNEGNLENQTSLGQIHCDVDMAFDVLDMGSQGGDFILASGSTGDGGLFVQEARAGPRCVQRFFNWAPVRDGTMVSPVTQSTSYGGIASNRLFACSDSTANRGALHEFRWGFEAQQGFNVPLDDFSSIRDMWTMSEVVNSGVFILLSDPLSTLLLYLNQDMDESIIALEEEQTGLDSRQTLAAGYTHDGVLIQVTEEATHLFALHNTSLNTRVSHKDRVAILTVAVDGPKSAVVTAVRYQEQAYIYMTKIVITGDDEIRLDVGEPVNIAKEPICLSLQTFGDMTFLFLGNPDGTIDVFLIENNALAFLFETSITLEDNADLSTVVESFATIRTTSANGTLRAFLLCGLRSGMLVSFEVDFNANNLIGLQQKEAKRIGTTSIRLKEKSTFVLLTCGDELWHVSYRSDCIPSEYSIRRVWITDQSNPAYFPVSIHGFDLIDPHNPEAGAPLGDLFCFADRQLLVCSLSKEAKMVPRRIGLPGKPQKMAYSTILQALIVSYNISSVEDPENPLTKTVKSFIEFVDPDSQSSVVHNNSDPPCWRPESARGETVSCILDWTFERDGKTYYMVAIGTSMPVLYHNDPRQGRLILLAPRRDPSEPSKINCVTQFTRIMQGPIHALAAYEDSLIIGAGNFLVPMASKAASTTWHKTAPTELPSAVVSISIHGNFIFTLTARHSWLVFEIVNQPGLNESSVMLARGWDRIERDGLTHLISHDDNPVLYMSHRGGRVCATTLNETQWSRDTVNKINYPNAIAEAKLHESILRFVPGNKMDSSLYGFTVLGSIYRFVLPNADELKLLRFLQNICYKVDTICPSAPKQLRRRKPHDLTAPHIDGDILTRLSHRGPEFLENIITSMDSNAVRELFNRLALQAVGNLSVEAVISWLRKMLDITI</sequence>
<dbReference type="Pfam" id="PF03178">
    <property type="entry name" value="CPSF_A"/>
    <property type="match status" value="1"/>
</dbReference>
<dbReference type="GO" id="GO:0003676">
    <property type="term" value="F:nucleic acid binding"/>
    <property type="evidence" value="ECO:0007669"/>
    <property type="project" value="InterPro"/>
</dbReference>
<evidence type="ECO:0000259" key="4">
    <source>
        <dbReference type="Pfam" id="PF10433"/>
    </source>
</evidence>
<reference evidence="5 6" key="1">
    <citation type="journal article" date="2023" name="IMA Fungus">
        <title>Comparative genomic study of the Penicillium genus elucidates a diverse pangenome and 15 lateral gene transfer events.</title>
        <authorList>
            <person name="Petersen C."/>
            <person name="Sorensen T."/>
            <person name="Nielsen M.R."/>
            <person name="Sondergaard T.E."/>
            <person name="Sorensen J.L."/>
            <person name="Fitzpatrick D.A."/>
            <person name="Frisvad J.C."/>
            <person name="Nielsen K.L."/>
        </authorList>
    </citation>
    <scope>NUCLEOTIDE SEQUENCE [LARGE SCALE GENOMIC DNA]</scope>
    <source>
        <strain evidence="5 6">IBT 35679</strain>
    </source>
</reference>
<evidence type="ECO:0000313" key="5">
    <source>
        <dbReference type="EMBL" id="KAJ5545857.1"/>
    </source>
</evidence>
<dbReference type="InterPro" id="IPR018846">
    <property type="entry name" value="Beta-prop_RSE1/DDB1/CPSF1_1st"/>
</dbReference>
<dbReference type="InterPro" id="IPR050358">
    <property type="entry name" value="RSE1/DDB1/CFT1"/>
</dbReference>
<evidence type="ECO:0000313" key="6">
    <source>
        <dbReference type="Proteomes" id="UP001220324"/>
    </source>
</evidence>
<name>A0AAD6CYN9_9EURO</name>
<dbReference type="AlphaFoldDB" id="A0AAD6CYN9"/>
<dbReference type="GO" id="GO:0005634">
    <property type="term" value="C:nucleus"/>
    <property type="evidence" value="ECO:0007669"/>
    <property type="project" value="UniProtKB-SubCell"/>
</dbReference>
<accession>A0AAD6CYN9</accession>
<evidence type="ECO:0008006" key="7">
    <source>
        <dbReference type="Google" id="ProtNLM"/>
    </source>
</evidence>
<dbReference type="Proteomes" id="UP001220324">
    <property type="component" value="Unassembled WGS sequence"/>
</dbReference>
<protein>
    <recommendedName>
        <fullName evidence="7">Cleavage/polyadenylation specificity factor A subunit N-terminal domain-containing protein</fullName>
    </recommendedName>
</protein>
<dbReference type="PANTHER" id="PTHR10644">
    <property type="entry name" value="DNA REPAIR/RNA PROCESSING CPSF FAMILY"/>
    <property type="match status" value="1"/>
</dbReference>
<evidence type="ECO:0000259" key="3">
    <source>
        <dbReference type="Pfam" id="PF03178"/>
    </source>
</evidence>
<comment type="caution">
    <text evidence="5">The sequence shown here is derived from an EMBL/GenBank/DDBJ whole genome shotgun (WGS) entry which is preliminary data.</text>
</comment>
<dbReference type="Pfam" id="PF10433">
    <property type="entry name" value="Beta-prop_RSE1_1st"/>
    <property type="match status" value="1"/>
</dbReference>
<dbReference type="Gene3D" id="2.130.10.10">
    <property type="entry name" value="YVTN repeat-like/Quinoprotein amine dehydrogenase"/>
    <property type="match status" value="2"/>
</dbReference>
<feature type="domain" description="RSE1/DDB1/CPSF1 first beta-propeller" evidence="4">
    <location>
        <begin position="30"/>
        <end position="410"/>
    </location>
</feature>
<organism evidence="5 6">
    <name type="scientific">Penicillium frequentans</name>
    <dbReference type="NCBI Taxonomy" id="3151616"/>
    <lineage>
        <taxon>Eukaryota</taxon>
        <taxon>Fungi</taxon>
        <taxon>Dikarya</taxon>
        <taxon>Ascomycota</taxon>
        <taxon>Pezizomycotina</taxon>
        <taxon>Eurotiomycetes</taxon>
        <taxon>Eurotiomycetidae</taxon>
        <taxon>Eurotiales</taxon>
        <taxon>Aspergillaceae</taxon>
        <taxon>Penicillium</taxon>
    </lineage>
</organism>
<evidence type="ECO:0000256" key="2">
    <source>
        <dbReference type="ARBA" id="ARBA00023242"/>
    </source>
</evidence>
<gene>
    <name evidence="5" type="ORF">N7494_003442</name>
</gene>
<dbReference type="InterPro" id="IPR015943">
    <property type="entry name" value="WD40/YVTN_repeat-like_dom_sf"/>
</dbReference>
<dbReference type="InterPro" id="IPR004871">
    <property type="entry name" value="RSE1/DDB1/CPSF1_C"/>
</dbReference>
<dbReference type="GO" id="GO:0006397">
    <property type="term" value="P:mRNA processing"/>
    <property type="evidence" value="ECO:0007669"/>
    <property type="project" value="UniProtKB-KW"/>
</dbReference>
<keyword evidence="2" id="KW-0539">Nucleus</keyword>
<proteinExistence type="predicted"/>
<feature type="domain" description="RSE1/DDB1/CPSF1 C-terminal" evidence="3">
    <location>
        <begin position="893"/>
        <end position="1185"/>
    </location>
</feature>
<keyword evidence="6" id="KW-1185">Reference proteome</keyword>
<evidence type="ECO:0000256" key="1">
    <source>
        <dbReference type="ARBA" id="ARBA00004123"/>
    </source>
</evidence>